<evidence type="ECO:0000313" key="5">
    <source>
        <dbReference type="EMBL" id="BCD96623.1"/>
    </source>
</evidence>
<dbReference type="InterPro" id="IPR053142">
    <property type="entry name" value="PchR_regulatory_protein"/>
</dbReference>
<proteinExistence type="predicted"/>
<sequence>MQNNQSDMQDGLVALSQPPAASSVLPVSVQRLEKMAAKAGQHYSLACLQTGAVNGKQVLTEEEAATVLDGQVVMQDAGDALMVHTTDAVADKDWIAEIDLPAGLIFCFVDDGELRFKLDGQDYHFDAGANHNIDTADCNRKCNSKCNRKYNNNCFLLQLNKPARLTRYIVAGIKTKKLNVTASRTWLARHLLSGEASDNNAGKLLSLPLAHGEVLRWQAGAALTQAALQLLRCSQQSNHHSEGSYLLADNSPLGCLLLQGQATQCLALALNEGLQLQQKAACSAPQANAIQQRFMTIVERYVHNAGDATILKAAAGPVNNELNIRNIAKELGMSVSAVQRLAKQVLGDSVVNYIRSKKLDIARKALESGSMTIGEVAYQAGYKHSSNFAIAFKKAFGISPGALKN</sequence>
<evidence type="ECO:0000256" key="2">
    <source>
        <dbReference type="ARBA" id="ARBA00023125"/>
    </source>
</evidence>
<dbReference type="InterPro" id="IPR018062">
    <property type="entry name" value="HTH_AraC-typ_CS"/>
</dbReference>
<reference evidence="5 6" key="1">
    <citation type="journal article" date="2022" name="IScience">
        <title>An ultrasensitive nanofiber-based assay for enzymatic hydrolysis and deep-sea microbial degradation of cellulose.</title>
        <authorList>
            <person name="Tsudome M."/>
            <person name="Tachioka M."/>
            <person name="Miyazaki M."/>
            <person name="Uchimura K."/>
            <person name="Tsuda M."/>
            <person name="Takaki Y."/>
            <person name="Deguchi S."/>
        </authorList>
    </citation>
    <scope>NUCLEOTIDE SEQUENCE [LARGE SCALE GENOMIC DNA]</scope>
    <source>
        <strain evidence="5 6">GE09</strain>
    </source>
</reference>
<dbReference type="PANTHER" id="PTHR47893:SF1">
    <property type="entry name" value="REGULATORY PROTEIN PCHR"/>
    <property type="match status" value="1"/>
</dbReference>
<evidence type="ECO:0000256" key="3">
    <source>
        <dbReference type="ARBA" id="ARBA00023163"/>
    </source>
</evidence>
<dbReference type="SUPFAM" id="SSF46689">
    <property type="entry name" value="Homeodomain-like"/>
    <property type="match status" value="1"/>
</dbReference>
<dbReference type="PRINTS" id="PR00032">
    <property type="entry name" value="HTHARAC"/>
</dbReference>
<dbReference type="Proteomes" id="UP001320119">
    <property type="component" value="Chromosome"/>
</dbReference>
<accession>A0AAN1WFF2</accession>
<keyword evidence="3" id="KW-0804">Transcription</keyword>
<evidence type="ECO:0000259" key="4">
    <source>
        <dbReference type="PROSITE" id="PS01124"/>
    </source>
</evidence>
<dbReference type="AlphaFoldDB" id="A0AAN1WFF2"/>
<protein>
    <recommendedName>
        <fullName evidence="4">HTH araC/xylS-type domain-containing protein</fullName>
    </recommendedName>
</protein>
<dbReference type="PROSITE" id="PS00041">
    <property type="entry name" value="HTH_ARAC_FAMILY_1"/>
    <property type="match status" value="1"/>
</dbReference>
<dbReference type="PROSITE" id="PS01124">
    <property type="entry name" value="HTH_ARAC_FAMILY_2"/>
    <property type="match status" value="1"/>
</dbReference>
<dbReference type="EMBL" id="AP023086">
    <property type="protein sequence ID" value="BCD96623.1"/>
    <property type="molecule type" value="Genomic_DNA"/>
</dbReference>
<feature type="domain" description="HTH araC/xylS-type" evidence="4">
    <location>
        <begin position="308"/>
        <end position="405"/>
    </location>
</feature>
<dbReference type="InterPro" id="IPR009057">
    <property type="entry name" value="Homeodomain-like_sf"/>
</dbReference>
<dbReference type="GO" id="GO:0003700">
    <property type="term" value="F:DNA-binding transcription factor activity"/>
    <property type="evidence" value="ECO:0007669"/>
    <property type="project" value="InterPro"/>
</dbReference>
<keyword evidence="6" id="KW-1185">Reference proteome</keyword>
<dbReference type="InterPro" id="IPR020449">
    <property type="entry name" value="Tscrpt_reg_AraC-type_HTH"/>
</dbReference>
<dbReference type="RefSeq" id="WP_236986114.1">
    <property type="nucleotide sequence ID" value="NZ_AP023086.1"/>
</dbReference>
<dbReference type="Gene3D" id="1.10.10.60">
    <property type="entry name" value="Homeodomain-like"/>
    <property type="match status" value="1"/>
</dbReference>
<keyword evidence="2" id="KW-0238">DNA-binding</keyword>
<dbReference type="Pfam" id="PF12833">
    <property type="entry name" value="HTH_18"/>
    <property type="match status" value="1"/>
</dbReference>
<evidence type="ECO:0000256" key="1">
    <source>
        <dbReference type="ARBA" id="ARBA00023015"/>
    </source>
</evidence>
<evidence type="ECO:0000313" key="6">
    <source>
        <dbReference type="Proteomes" id="UP001320119"/>
    </source>
</evidence>
<dbReference type="KEGG" id="marq:MARGE09_P0823"/>
<dbReference type="PANTHER" id="PTHR47893">
    <property type="entry name" value="REGULATORY PROTEIN PCHR"/>
    <property type="match status" value="1"/>
</dbReference>
<name>A0AAN1WFF2_9GAMM</name>
<gene>
    <name evidence="5" type="ORF">MARGE09_P0823</name>
</gene>
<dbReference type="SMART" id="SM00342">
    <property type="entry name" value="HTH_ARAC"/>
    <property type="match status" value="1"/>
</dbReference>
<dbReference type="InterPro" id="IPR018060">
    <property type="entry name" value="HTH_AraC"/>
</dbReference>
<dbReference type="GO" id="GO:0043565">
    <property type="term" value="F:sequence-specific DNA binding"/>
    <property type="evidence" value="ECO:0007669"/>
    <property type="project" value="InterPro"/>
</dbReference>
<keyword evidence="1" id="KW-0805">Transcription regulation</keyword>
<organism evidence="5 6">
    <name type="scientific">Marinagarivorans cellulosilyticus</name>
    <dbReference type="NCBI Taxonomy" id="2721545"/>
    <lineage>
        <taxon>Bacteria</taxon>
        <taxon>Pseudomonadati</taxon>
        <taxon>Pseudomonadota</taxon>
        <taxon>Gammaproteobacteria</taxon>
        <taxon>Cellvibrionales</taxon>
        <taxon>Cellvibrionaceae</taxon>
        <taxon>Marinagarivorans</taxon>
    </lineage>
</organism>